<name>A0A2Z2PP83_AGRTU</name>
<dbReference type="EMBL" id="KY000047">
    <property type="protein sequence ID" value="ASK44707.1"/>
    <property type="molecule type" value="Genomic_DNA"/>
</dbReference>
<reference evidence="1" key="1">
    <citation type="submission" date="2016-10" db="EMBL/GenBank/DDBJ databases">
        <title>Agrobacterium Ti plasmids: Classification based on T-DNA and Vir regions organization.</title>
        <authorList>
            <person name="Nabi N."/>
            <person name="Vial L."/>
            <person name="Ben Hafsa A."/>
            <person name="Chapulliot D."/>
            <person name="Berard A."/>
            <person name="Chauveau A."/>
            <person name="Le Paslier M.-C."/>
            <person name="Harzallah Skhiri F."/>
            <person name="Brunel D."/>
            <person name="Nesme X."/>
            <person name="Chaouachi M."/>
        </authorList>
    </citation>
    <scope>NUCLEOTIDE SEQUENCE</scope>
    <source>
        <strain evidence="1">CFBP2516</strain>
        <plasmid evidence="1">pTi_CFBP2516</plasmid>
    </source>
</reference>
<proteinExistence type="predicted"/>
<organism evidence="1">
    <name type="scientific">Agrobacterium tumefaciens</name>
    <dbReference type="NCBI Taxonomy" id="358"/>
    <lineage>
        <taxon>Bacteria</taxon>
        <taxon>Pseudomonadati</taxon>
        <taxon>Pseudomonadota</taxon>
        <taxon>Alphaproteobacteria</taxon>
        <taxon>Hyphomicrobiales</taxon>
        <taxon>Rhizobiaceae</taxon>
        <taxon>Rhizobium/Agrobacterium group</taxon>
        <taxon>Agrobacterium</taxon>
        <taxon>Agrobacterium tumefaciens complex</taxon>
    </lineage>
</organism>
<dbReference type="AlphaFoldDB" id="A0A2Z2PP83"/>
<keyword evidence="1" id="KW-0614">Plasmid</keyword>
<evidence type="ECO:0000313" key="1">
    <source>
        <dbReference type="EMBL" id="ASK44707.1"/>
    </source>
</evidence>
<geneLocation type="plasmid" evidence="1">
    <name>pTi_CFBP2516</name>
</geneLocation>
<dbReference type="Gene3D" id="3.30.870.10">
    <property type="entry name" value="Endonuclease Chain A"/>
    <property type="match status" value="1"/>
</dbReference>
<sequence length="326" mass="37069">MLPNVIFSDPFEPQKRDATRDFMQQILSGISGTADVTLFSYKFEDYAFAIALAHACRAGARVRILAHDSREFRDENEIALQVRCFAEMEAAGVEIIRTFSPPYYACAQHVKLLMVADDRGTQVISPAQNFADHLEEHFCELLHFIDSATYEYCVERWLDCVDLATRSKFEIALWPPGPVLNRTTSSLTFMPTEGGSLVADWLSEIKPKSRLLISMPRWTENGSETLRQIIEVSERGVLVSVIINSEKTHPTIKNGLKHSHIEIFEYHGGISRYLVELGENTTRLLRPTVNFNGIREKHHDLAFATSDVGLTTQFAEHWQNMRKHLA</sequence>
<dbReference type="RefSeq" id="WP_170980094.1">
    <property type="nucleotide sequence ID" value="NZ_KY000047.1"/>
</dbReference>
<protein>
    <submittedName>
        <fullName evidence="1">Uncharacterized protein</fullName>
    </submittedName>
</protein>
<accession>A0A2Z2PP83</accession>